<evidence type="ECO:0000313" key="2">
    <source>
        <dbReference type="Proteomes" id="UP001059617"/>
    </source>
</evidence>
<reference evidence="1" key="1">
    <citation type="submission" date="2021-04" db="EMBL/GenBank/DDBJ databases">
        <authorList>
            <person name="Hartkoorn R.C."/>
            <person name="Beaudoing E."/>
            <person name="Hot D."/>
        </authorList>
    </citation>
    <scope>NUCLEOTIDE SEQUENCE</scope>
    <source>
        <strain evidence="1">NRRL B-16292</strain>
    </source>
</reference>
<organism evidence="1 2">
    <name type="scientific">Dactylosporangium fulvum</name>
    <dbReference type="NCBI Taxonomy" id="53359"/>
    <lineage>
        <taxon>Bacteria</taxon>
        <taxon>Bacillati</taxon>
        <taxon>Actinomycetota</taxon>
        <taxon>Actinomycetes</taxon>
        <taxon>Micromonosporales</taxon>
        <taxon>Micromonosporaceae</taxon>
        <taxon>Dactylosporangium</taxon>
    </lineage>
</organism>
<reference evidence="1" key="2">
    <citation type="submission" date="2022-09" db="EMBL/GenBank/DDBJ databases">
        <title>Biosynthetic gene clusters of Dactylosporangioum fulvum.</title>
        <authorList>
            <person name="Caradec T."/>
        </authorList>
    </citation>
    <scope>NUCLEOTIDE SEQUENCE</scope>
    <source>
        <strain evidence="1">NRRL B-16292</strain>
    </source>
</reference>
<evidence type="ECO:0000313" key="1">
    <source>
        <dbReference type="EMBL" id="UWP85355.1"/>
    </source>
</evidence>
<dbReference type="EMBL" id="CP073720">
    <property type="protein sequence ID" value="UWP85355.1"/>
    <property type="molecule type" value="Genomic_DNA"/>
</dbReference>
<protein>
    <submittedName>
        <fullName evidence="1">Uncharacterized protein</fullName>
    </submittedName>
</protein>
<keyword evidence="2" id="KW-1185">Reference proteome</keyword>
<sequence length="41" mass="4035">MRKTFRYLGRLGAALVLSAGLSLGAVAVGPAGVAQADIGCC</sequence>
<dbReference type="RefSeq" id="WP_259863459.1">
    <property type="nucleotide sequence ID" value="NZ_BAAAST010000020.1"/>
</dbReference>
<dbReference type="Proteomes" id="UP001059617">
    <property type="component" value="Chromosome"/>
</dbReference>
<accession>A0ABY5W7L7</accession>
<gene>
    <name evidence="1" type="ORF">Dfulv_14420</name>
</gene>
<name>A0ABY5W7L7_9ACTN</name>
<proteinExistence type="predicted"/>